<sequence>MPDYKIPLTAGKMTQLPVPAALVLGLFFVALYRLFRRTYRLHWHPLKSFKGLQEACVSEDWLYQITKDGKAEEQLEALHEKYNTKALRIGPNELHITDIELYKVIYSQSKPFLKHAPFYDGFNTPHTVFAELDPVLHKERRRMLNPSFSKASVYKLEPLIREKILLLSAKINRLCDKKEIDIYNAMRLLTTEIITEFAFAKSANLIEEKPDDLDSWFLDAFDVASQSVVDTQYSAFLRLLVRILPPGVVRLLNRKLSTMLDLQKYAGTSMRHWQQSSEMSSHPVIFDSLQSIPDDAKVSEAMDILIAGADTTASTLTTGFYHILSNEKLKERLIRAIDEAIPEPGSSIPLQSLEKVEYLMACVKESIRVGMAVPGRLPRVVPAGDAFVVEGKVVPPGTIVGMSTYTMHNSVDAWGPDAREFNPDRWIGPASKGLDQWMCTFSKGARMCLGQNIAPAEIALTFAYMFRNYDLSLPKGQSVPKALDRFTLSYERPGLPVVFSPRE</sequence>
<dbReference type="GO" id="GO:0020037">
    <property type="term" value="F:heme binding"/>
    <property type="evidence" value="ECO:0007669"/>
    <property type="project" value="InterPro"/>
</dbReference>
<evidence type="ECO:0000313" key="10">
    <source>
        <dbReference type="Proteomes" id="UP000184073"/>
    </source>
</evidence>
<keyword evidence="6 7" id="KW-0349">Heme</keyword>
<dbReference type="EMBL" id="KV878130">
    <property type="protein sequence ID" value="OJJ03446.1"/>
    <property type="molecule type" value="Genomic_DNA"/>
</dbReference>
<dbReference type="Pfam" id="PF00067">
    <property type="entry name" value="p450"/>
    <property type="match status" value="1"/>
</dbReference>
<evidence type="ECO:0000256" key="8">
    <source>
        <dbReference type="SAM" id="Phobius"/>
    </source>
</evidence>
<dbReference type="PANTHER" id="PTHR24305:SF234">
    <property type="entry name" value="CYTOCHROME P450"/>
    <property type="match status" value="1"/>
</dbReference>
<evidence type="ECO:0000256" key="2">
    <source>
        <dbReference type="ARBA" id="ARBA00010617"/>
    </source>
</evidence>
<dbReference type="GO" id="GO:0044550">
    <property type="term" value="P:secondary metabolite biosynthetic process"/>
    <property type="evidence" value="ECO:0007669"/>
    <property type="project" value="UniProtKB-ARBA"/>
</dbReference>
<dbReference type="GO" id="GO:0005506">
    <property type="term" value="F:iron ion binding"/>
    <property type="evidence" value="ECO:0007669"/>
    <property type="project" value="InterPro"/>
</dbReference>
<dbReference type="InterPro" id="IPR050121">
    <property type="entry name" value="Cytochrome_P450_monoxygenase"/>
</dbReference>
<keyword evidence="8" id="KW-1133">Transmembrane helix</keyword>
<dbReference type="RefSeq" id="XP_040669208.1">
    <property type="nucleotide sequence ID" value="XM_040817621.1"/>
</dbReference>
<evidence type="ECO:0000256" key="6">
    <source>
        <dbReference type="PIRSR" id="PIRSR602401-1"/>
    </source>
</evidence>
<reference evidence="10" key="1">
    <citation type="journal article" date="2017" name="Genome Biol.">
        <title>Comparative genomics reveals high biological diversity and specific adaptations in the industrially and medically important fungal genus Aspergillus.</title>
        <authorList>
            <person name="de Vries R.P."/>
            <person name="Riley R."/>
            <person name="Wiebenga A."/>
            <person name="Aguilar-Osorio G."/>
            <person name="Amillis S."/>
            <person name="Uchima C.A."/>
            <person name="Anderluh G."/>
            <person name="Asadollahi M."/>
            <person name="Askin M."/>
            <person name="Barry K."/>
            <person name="Battaglia E."/>
            <person name="Bayram O."/>
            <person name="Benocci T."/>
            <person name="Braus-Stromeyer S.A."/>
            <person name="Caldana C."/>
            <person name="Canovas D."/>
            <person name="Cerqueira G.C."/>
            <person name="Chen F."/>
            <person name="Chen W."/>
            <person name="Choi C."/>
            <person name="Clum A."/>
            <person name="Dos Santos R.A."/>
            <person name="Damasio A.R."/>
            <person name="Diallinas G."/>
            <person name="Emri T."/>
            <person name="Fekete E."/>
            <person name="Flipphi M."/>
            <person name="Freyberg S."/>
            <person name="Gallo A."/>
            <person name="Gournas C."/>
            <person name="Habgood R."/>
            <person name="Hainaut M."/>
            <person name="Harispe M.L."/>
            <person name="Henrissat B."/>
            <person name="Hilden K.S."/>
            <person name="Hope R."/>
            <person name="Hossain A."/>
            <person name="Karabika E."/>
            <person name="Karaffa L."/>
            <person name="Karanyi Z."/>
            <person name="Krasevec N."/>
            <person name="Kuo A."/>
            <person name="Kusch H."/>
            <person name="LaButti K."/>
            <person name="Lagendijk E.L."/>
            <person name="Lapidus A."/>
            <person name="Levasseur A."/>
            <person name="Lindquist E."/>
            <person name="Lipzen A."/>
            <person name="Logrieco A.F."/>
            <person name="MacCabe A."/>
            <person name="Maekelae M.R."/>
            <person name="Malavazi I."/>
            <person name="Melin P."/>
            <person name="Meyer V."/>
            <person name="Mielnichuk N."/>
            <person name="Miskei M."/>
            <person name="Molnar A.P."/>
            <person name="Mule G."/>
            <person name="Ngan C.Y."/>
            <person name="Orejas M."/>
            <person name="Orosz E."/>
            <person name="Ouedraogo J.P."/>
            <person name="Overkamp K.M."/>
            <person name="Park H.-S."/>
            <person name="Perrone G."/>
            <person name="Piumi F."/>
            <person name="Punt P.J."/>
            <person name="Ram A.F."/>
            <person name="Ramon A."/>
            <person name="Rauscher S."/>
            <person name="Record E."/>
            <person name="Riano-Pachon D.M."/>
            <person name="Robert V."/>
            <person name="Roehrig J."/>
            <person name="Ruller R."/>
            <person name="Salamov A."/>
            <person name="Salih N.S."/>
            <person name="Samson R.A."/>
            <person name="Sandor E."/>
            <person name="Sanguinetti M."/>
            <person name="Schuetze T."/>
            <person name="Sepcic K."/>
            <person name="Shelest E."/>
            <person name="Sherlock G."/>
            <person name="Sophianopoulou V."/>
            <person name="Squina F.M."/>
            <person name="Sun H."/>
            <person name="Susca A."/>
            <person name="Todd R.B."/>
            <person name="Tsang A."/>
            <person name="Unkles S.E."/>
            <person name="van de Wiele N."/>
            <person name="van Rossen-Uffink D."/>
            <person name="Oliveira J.V."/>
            <person name="Vesth T.C."/>
            <person name="Visser J."/>
            <person name="Yu J.-H."/>
            <person name="Zhou M."/>
            <person name="Andersen M.R."/>
            <person name="Archer D.B."/>
            <person name="Baker S.E."/>
            <person name="Benoit I."/>
            <person name="Brakhage A.A."/>
            <person name="Braus G.H."/>
            <person name="Fischer R."/>
            <person name="Frisvad J.C."/>
            <person name="Goldman G.H."/>
            <person name="Houbraken J."/>
            <person name="Oakley B."/>
            <person name="Pocsi I."/>
            <person name="Scazzocchio C."/>
            <person name="Seiboth B."/>
            <person name="vanKuyk P.A."/>
            <person name="Wortman J."/>
            <person name="Dyer P.S."/>
            <person name="Grigoriev I.V."/>
        </authorList>
    </citation>
    <scope>NUCLEOTIDE SEQUENCE [LARGE SCALE GENOMIC DNA]</scope>
    <source>
        <strain evidence="10">CBS 583.65</strain>
    </source>
</reference>
<dbReference type="GO" id="GO:0004497">
    <property type="term" value="F:monooxygenase activity"/>
    <property type="evidence" value="ECO:0007669"/>
    <property type="project" value="UniProtKB-KW"/>
</dbReference>
<dbReference type="AlphaFoldDB" id="A0A1L9PPR5"/>
<dbReference type="CDD" id="cd11062">
    <property type="entry name" value="CYP58-like"/>
    <property type="match status" value="1"/>
</dbReference>
<feature type="binding site" description="axial binding residue" evidence="6">
    <location>
        <position position="448"/>
    </location>
    <ligand>
        <name>heme</name>
        <dbReference type="ChEBI" id="CHEBI:30413"/>
    </ligand>
    <ligandPart>
        <name>Fe</name>
        <dbReference type="ChEBI" id="CHEBI:18248"/>
    </ligandPart>
</feature>
<evidence type="ECO:0000256" key="4">
    <source>
        <dbReference type="ARBA" id="ARBA00023002"/>
    </source>
</evidence>
<feature type="transmembrane region" description="Helical" evidence="8">
    <location>
        <begin position="16"/>
        <end position="35"/>
    </location>
</feature>
<keyword evidence="5 6" id="KW-0408">Iron</keyword>
<dbReference type="GO" id="GO:0016705">
    <property type="term" value="F:oxidoreductase activity, acting on paired donors, with incorporation or reduction of molecular oxygen"/>
    <property type="evidence" value="ECO:0007669"/>
    <property type="project" value="InterPro"/>
</dbReference>
<keyword evidence="10" id="KW-1185">Reference proteome</keyword>
<organism evidence="9 10">
    <name type="scientific">Aspergillus versicolor CBS 583.65</name>
    <dbReference type="NCBI Taxonomy" id="1036611"/>
    <lineage>
        <taxon>Eukaryota</taxon>
        <taxon>Fungi</taxon>
        <taxon>Dikarya</taxon>
        <taxon>Ascomycota</taxon>
        <taxon>Pezizomycotina</taxon>
        <taxon>Eurotiomycetes</taxon>
        <taxon>Eurotiomycetidae</taxon>
        <taxon>Eurotiales</taxon>
        <taxon>Aspergillaceae</taxon>
        <taxon>Aspergillus</taxon>
        <taxon>Aspergillus subgen. Nidulantes</taxon>
    </lineage>
</organism>
<protein>
    <recommendedName>
        <fullName evidence="11">Cytochrome P450</fullName>
    </recommendedName>
</protein>
<dbReference type="Proteomes" id="UP000184073">
    <property type="component" value="Unassembled WGS sequence"/>
</dbReference>
<dbReference type="PROSITE" id="PS00086">
    <property type="entry name" value="CYTOCHROME_P450"/>
    <property type="match status" value="1"/>
</dbReference>
<comment type="cofactor">
    <cofactor evidence="1 6">
        <name>heme</name>
        <dbReference type="ChEBI" id="CHEBI:30413"/>
    </cofactor>
</comment>
<keyword evidence="8" id="KW-0472">Membrane</keyword>
<evidence type="ECO:0000256" key="5">
    <source>
        <dbReference type="ARBA" id="ARBA00023004"/>
    </source>
</evidence>
<evidence type="ECO:0000256" key="3">
    <source>
        <dbReference type="ARBA" id="ARBA00022723"/>
    </source>
</evidence>
<gene>
    <name evidence="9" type="ORF">ASPVEDRAFT_84893</name>
</gene>
<comment type="similarity">
    <text evidence="2 7">Belongs to the cytochrome P450 family.</text>
</comment>
<dbReference type="InterPro" id="IPR002401">
    <property type="entry name" value="Cyt_P450_E_grp-I"/>
</dbReference>
<dbReference type="InterPro" id="IPR001128">
    <property type="entry name" value="Cyt_P450"/>
</dbReference>
<dbReference type="OrthoDB" id="3945418at2759"/>
<keyword evidence="8" id="KW-0812">Transmembrane</keyword>
<keyword evidence="7" id="KW-0503">Monooxygenase</keyword>
<dbReference type="GeneID" id="63733132"/>
<dbReference type="SUPFAM" id="SSF48264">
    <property type="entry name" value="Cytochrome P450"/>
    <property type="match status" value="1"/>
</dbReference>
<accession>A0A1L9PPR5</accession>
<evidence type="ECO:0000313" key="9">
    <source>
        <dbReference type="EMBL" id="OJJ03446.1"/>
    </source>
</evidence>
<dbReference type="Gene3D" id="1.10.630.10">
    <property type="entry name" value="Cytochrome P450"/>
    <property type="match status" value="1"/>
</dbReference>
<keyword evidence="4 7" id="KW-0560">Oxidoreductase</keyword>
<proteinExistence type="inferred from homology"/>
<evidence type="ECO:0000256" key="7">
    <source>
        <dbReference type="RuleBase" id="RU000461"/>
    </source>
</evidence>
<keyword evidence="3 6" id="KW-0479">Metal-binding</keyword>
<name>A0A1L9PPR5_ASPVE</name>
<dbReference type="InterPro" id="IPR017972">
    <property type="entry name" value="Cyt_P450_CS"/>
</dbReference>
<evidence type="ECO:0000256" key="1">
    <source>
        <dbReference type="ARBA" id="ARBA00001971"/>
    </source>
</evidence>
<dbReference type="VEuPathDB" id="FungiDB:ASPVEDRAFT_84893"/>
<dbReference type="STRING" id="1036611.A0A1L9PPR5"/>
<dbReference type="PANTHER" id="PTHR24305">
    <property type="entry name" value="CYTOCHROME P450"/>
    <property type="match status" value="1"/>
</dbReference>
<dbReference type="PRINTS" id="PR00463">
    <property type="entry name" value="EP450I"/>
</dbReference>
<dbReference type="InterPro" id="IPR036396">
    <property type="entry name" value="Cyt_P450_sf"/>
</dbReference>
<dbReference type="PRINTS" id="PR00385">
    <property type="entry name" value="P450"/>
</dbReference>
<evidence type="ECO:0008006" key="11">
    <source>
        <dbReference type="Google" id="ProtNLM"/>
    </source>
</evidence>